<dbReference type="EMBL" id="CAAALY010005251">
    <property type="protein sequence ID" value="VEL09015.1"/>
    <property type="molecule type" value="Genomic_DNA"/>
</dbReference>
<dbReference type="OrthoDB" id="10261632at2759"/>
<dbReference type="InterPro" id="IPR039766">
    <property type="entry name" value="Vps53"/>
</dbReference>
<evidence type="ECO:0000313" key="1">
    <source>
        <dbReference type="EMBL" id="VEL09015.1"/>
    </source>
</evidence>
<dbReference type="PANTHER" id="PTHR12820">
    <property type="entry name" value="VACUOLAR SORTING PROTEIN 53"/>
    <property type="match status" value="1"/>
</dbReference>
<reference evidence="1" key="1">
    <citation type="submission" date="2018-11" db="EMBL/GenBank/DDBJ databases">
        <authorList>
            <consortium name="Pathogen Informatics"/>
        </authorList>
    </citation>
    <scope>NUCLEOTIDE SEQUENCE</scope>
</reference>
<proteinExistence type="predicted"/>
<name>A0A3S5FBY0_9PLAT</name>
<keyword evidence="2" id="KW-1185">Reference proteome</keyword>
<dbReference type="GO" id="GO:0000938">
    <property type="term" value="C:GARP complex"/>
    <property type="evidence" value="ECO:0007669"/>
    <property type="project" value="InterPro"/>
</dbReference>
<accession>A0A3S5FBY0</accession>
<protein>
    <recommendedName>
        <fullName evidence="3">Vacuolar protein sorting-associated protein 54 C-terminal domain-containing protein</fullName>
    </recommendedName>
</protein>
<comment type="caution">
    <text evidence="1">The sequence shown here is derived from an EMBL/GenBank/DDBJ whole genome shotgun (WGS) entry which is preliminary data.</text>
</comment>
<dbReference type="GO" id="GO:0042147">
    <property type="term" value="P:retrograde transport, endosome to Golgi"/>
    <property type="evidence" value="ECO:0007669"/>
    <property type="project" value="InterPro"/>
</dbReference>
<evidence type="ECO:0000313" key="2">
    <source>
        <dbReference type="Proteomes" id="UP000784294"/>
    </source>
</evidence>
<dbReference type="PANTHER" id="PTHR12820:SF0">
    <property type="entry name" value="VACUOLAR PROTEIN SORTING-ASSOCIATED PROTEIN 53 HOMOLOG"/>
    <property type="match status" value="1"/>
</dbReference>
<sequence>MAYCLCDDKTLSNSGSGDHGENTLFSATDLFLLYKQLILQTLQLTRGPGFVGLVRLLRRYLIEYNDRVLLAQIPGLPAGCRSSTGTEGAPLTTSGSGASTGIGSGATAASADGATSTTQLSSSSSVTTTGATCGGCVTTATTTSLGVTSNPFSLANLATLGLSRDSNSESNLLSAVGSLAPNQFFSTFLQGEQQTARLTKDEEYKVCVILVTSSYCLKTAEDLEKRLKAEVRPDTLANEITFSSEIDALASCRSACVHRLVAGLQAGIQPQLVAMTKVSWNSLNQVGDQSAYVTQIIAHLRSHIPFFRDILFSVRVHFTQICTKFAHALISRFVVSLYRCKPVNTFGAEQLLLDTQCLKAALLQLPAIGVKVIPDYACLTYSNSPF</sequence>
<dbReference type="GO" id="GO:0005829">
    <property type="term" value="C:cytosol"/>
    <property type="evidence" value="ECO:0007669"/>
    <property type="project" value="GOC"/>
</dbReference>
<organism evidence="1 2">
    <name type="scientific">Protopolystoma xenopodis</name>
    <dbReference type="NCBI Taxonomy" id="117903"/>
    <lineage>
        <taxon>Eukaryota</taxon>
        <taxon>Metazoa</taxon>
        <taxon>Spiralia</taxon>
        <taxon>Lophotrochozoa</taxon>
        <taxon>Platyhelminthes</taxon>
        <taxon>Monogenea</taxon>
        <taxon>Polyopisthocotylea</taxon>
        <taxon>Polystomatidea</taxon>
        <taxon>Polystomatidae</taxon>
        <taxon>Protopolystoma</taxon>
    </lineage>
</organism>
<dbReference type="Proteomes" id="UP000784294">
    <property type="component" value="Unassembled WGS sequence"/>
</dbReference>
<dbReference type="AlphaFoldDB" id="A0A3S5FBY0"/>
<evidence type="ECO:0008006" key="3">
    <source>
        <dbReference type="Google" id="ProtNLM"/>
    </source>
</evidence>
<gene>
    <name evidence="1" type="ORF">PXEA_LOCUS2455</name>
</gene>